<keyword evidence="5 6" id="KW-0472">Membrane</keyword>
<reference evidence="9" key="1">
    <citation type="submission" date="2021-02" db="EMBL/GenBank/DDBJ databases">
        <authorList>
            <person name="Nowell W R."/>
        </authorList>
    </citation>
    <scope>NUCLEOTIDE SEQUENCE</scope>
</reference>
<dbReference type="AlphaFoldDB" id="A0A815ICJ1"/>
<evidence type="ECO:0000313" key="10">
    <source>
        <dbReference type="Proteomes" id="UP000663828"/>
    </source>
</evidence>
<dbReference type="Proteomes" id="UP000663852">
    <property type="component" value="Unassembled WGS sequence"/>
</dbReference>
<organism evidence="9 10">
    <name type="scientific">Adineta ricciae</name>
    <name type="common">Rotifer</name>
    <dbReference type="NCBI Taxonomy" id="249248"/>
    <lineage>
        <taxon>Eukaryota</taxon>
        <taxon>Metazoa</taxon>
        <taxon>Spiralia</taxon>
        <taxon>Gnathifera</taxon>
        <taxon>Rotifera</taxon>
        <taxon>Eurotatoria</taxon>
        <taxon>Bdelloidea</taxon>
        <taxon>Adinetida</taxon>
        <taxon>Adinetidae</taxon>
        <taxon>Adineta</taxon>
    </lineage>
</organism>
<dbReference type="EMBL" id="CAJNOR010002982">
    <property type="protein sequence ID" value="CAF1364250.1"/>
    <property type="molecule type" value="Genomic_DNA"/>
</dbReference>
<dbReference type="Pfam" id="PF02656">
    <property type="entry name" value="DUF202"/>
    <property type="match status" value="1"/>
</dbReference>
<keyword evidence="4 6" id="KW-1133">Transmembrane helix</keyword>
<name>A0A815ICJ1_ADIRI</name>
<feature type="transmembrane region" description="Helical" evidence="6">
    <location>
        <begin position="120"/>
        <end position="140"/>
    </location>
</feature>
<evidence type="ECO:0000256" key="3">
    <source>
        <dbReference type="ARBA" id="ARBA00022692"/>
    </source>
</evidence>
<evidence type="ECO:0000256" key="5">
    <source>
        <dbReference type="ARBA" id="ARBA00023136"/>
    </source>
</evidence>
<keyword evidence="2" id="KW-1003">Cell membrane</keyword>
<dbReference type="Proteomes" id="UP000663828">
    <property type="component" value="Unassembled WGS sequence"/>
</dbReference>
<sequence length="141" mass="15519">MTQPLAGTDPAASQAQSSAAVTKFKGSFTDHLANERTFLAWTRTSLGIFAFGCAITRFGGSEYSRINFRGPAVELKPLICGIILIACGIMTLLYSIYRYYRINRQIMDRDLTEVSQVREPIIAALVLLVSAIAILILFVLL</sequence>
<evidence type="ECO:0000313" key="9">
    <source>
        <dbReference type="EMBL" id="CAF1364250.1"/>
    </source>
</evidence>
<gene>
    <name evidence="8" type="ORF">EDS130_LOCUS30022</name>
    <name evidence="9" type="ORF">XAT740_LOCUS32185</name>
</gene>
<feature type="transmembrane region" description="Helical" evidence="6">
    <location>
        <begin position="38"/>
        <end position="58"/>
    </location>
</feature>
<proteinExistence type="predicted"/>
<comment type="caution">
    <text evidence="9">The sequence shown here is derived from an EMBL/GenBank/DDBJ whole genome shotgun (WGS) entry which is preliminary data.</text>
</comment>
<feature type="domain" description="DUF202" evidence="7">
    <location>
        <begin position="30"/>
        <end position="104"/>
    </location>
</feature>
<feature type="transmembrane region" description="Helical" evidence="6">
    <location>
        <begin position="78"/>
        <end position="100"/>
    </location>
</feature>
<dbReference type="PANTHER" id="PTHR34187:SF2">
    <property type="entry name" value="DUF202 DOMAIN-CONTAINING PROTEIN"/>
    <property type="match status" value="1"/>
</dbReference>
<dbReference type="InterPro" id="IPR003807">
    <property type="entry name" value="DUF202"/>
</dbReference>
<protein>
    <recommendedName>
        <fullName evidence="7">DUF202 domain-containing protein</fullName>
    </recommendedName>
</protein>
<accession>A0A815ICJ1</accession>
<dbReference type="InterPro" id="IPR052053">
    <property type="entry name" value="IM_YidH-like"/>
</dbReference>
<dbReference type="EMBL" id="CAJNOJ010000207">
    <property type="protein sequence ID" value="CAF1289809.1"/>
    <property type="molecule type" value="Genomic_DNA"/>
</dbReference>
<dbReference type="PANTHER" id="PTHR34187">
    <property type="entry name" value="FGR18P"/>
    <property type="match status" value="1"/>
</dbReference>
<evidence type="ECO:0000256" key="1">
    <source>
        <dbReference type="ARBA" id="ARBA00004651"/>
    </source>
</evidence>
<evidence type="ECO:0000256" key="4">
    <source>
        <dbReference type="ARBA" id="ARBA00022989"/>
    </source>
</evidence>
<evidence type="ECO:0000313" key="8">
    <source>
        <dbReference type="EMBL" id="CAF1289809.1"/>
    </source>
</evidence>
<dbReference type="OrthoDB" id="199599at2759"/>
<keyword evidence="3 6" id="KW-0812">Transmembrane</keyword>
<comment type="subcellular location">
    <subcellularLocation>
        <location evidence="1">Cell membrane</location>
        <topology evidence="1">Multi-pass membrane protein</topology>
    </subcellularLocation>
</comment>
<keyword evidence="10" id="KW-1185">Reference proteome</keyword>
<dbReference type="GO" id="GO:0005886">
    <property type="term" value="C:plasma membrane"/>
    <property type="evidence" value="ECO:0007669"/>
    <property type="project" value="UniProtKB-SubCell"/>
</dbReference>
<evidence type="ECO:0000259" key="7">
    <source>
        <dbReference type="Pfam" id="PF02656"/>
    </source>
</evidence>
<evidence type="ECO:0000256" key="2">
    <source>
        <dbReference type="ARBA" id="ARBA00022475"/>
    </source>
</evidence>
<evidence type="ECO:0000256" key="6">
    <source>
        <dbReference type="SAM" id="Phobius"/>
    </source>
</evidence>